<evidence type="ECO:0000313" key="1">
    <source>
        <dbReference type="EMBL" id="MCI82563.1"/>
    </source>
</evidence>
<name>A0A392V573_9FABA</name>
<organism evidence="1 2">
    <name type="scientific">Trifolium medium</name>
    <dbReference type="NCBI Taxonomy" id="97028"/>
    <lineage>
        <taxon>Eukaryota</taxon>
        <taxon>Viridiplantae</taxon>
        <taxon>Streptophyta</taxon>
        <taxon>Embryophyta</taxon>
        <taxon>Tracheophyta</taxon>
        <taxon>Spermatophyta</taxon>
        <taxon>Magnoliopsida</taxon>
        <taxon>eudicotyledons</taxon>
        <taxon>Gunneridae</taxon>
        <taxon>Pentapetalae</taxon>
        <taxon>rosids</taxon>
        <taxon>fabids</taxon>
        <taxon>Fabales</taxon>
        <taxon>Fabaceae</taxon>
        <taxon>Papilionoideae</taxon>
        <taxon>50 kb inversion clade</taxon>
        <taxon>NPAAA clade</taxon>
        <taxon>Hologalegina</taxon>
        <taxon>IRL clade</taxon>
        <taxon>Trifolieae</taxon>
        <taxon>Trifolium</taxon>
    </lineage>
</organism>
<evidence type="ECO:0000313" key="2">
    <source>
        <dbReference type="Proteomes" id="UP000265520"/>
    </source>
</evidence>
<accession>A0A392V573</accession>
<proteinExistence type="predicted"/>
<sequence length="38" mass="4211">MRENGGLDDLLVKEGRRTNKEDGVKYGSFAEAVKGKEL</sequence>
<dbReference type="EMBL" id="LXQA011046573">
    <property type="protein sequence ID" value="MCI82563.1"/>
    <property type="molecule type" value="Genomic_DNA"/>
</dbReference>
<keyword evidence="2" id="KW-1185">Reference proteome</keyword>
<protein>
    <submittedName>
        <fullName evidence="1">Uncharacterized protein</fullName>
    </submittedName>
</protein>
<comment type="caution">
    <text evidence="1">The sequence shown here is derived from an EMBL/GenBank/DDBJ whole genome shotgun (WGS) entry which is preliminary data.</text>
</comment>
<dbReference type="Proteomes" id="UP000265520">
    <property type="component" value="Unassembled WGS sequence"/>
</dbReference>
<reference evidence="1 2" key="1">
    <citation type="journal article" date="2018" name="Front. Plant Sci.">
        <title>Red Clover (Trifolium pratense) and Zigzag Clover (T. medium) - A Picture of Genomic Similarities and Differences.</title>
        <authorList>
            <person name="Dluhosova J."/>
            <person name="Istvanek J."/>
            <person name="Nedelnik J."/>
            <person name="Repkova J."/>
        </authorList>
    </citation>
    <scope>NUCLEOTIDE SEQUENCE [LARGE SCALE GENOMIC DNA]</scope>
    <source>
        <strain evidence="2">cv. 10/8</strain>
        <tissue evidence="1">Leaf</tissue>
    </source>
</reference>
<dbReference type="AlphaFoldDB" id="A0A392V573"/>
<feature type="non-terminal residue" evidence="1">
    <location>
        <position position="38"/>
    </location>
</feature>